<feature type="transmembrane region" description="Helical" evidence="1">
    <location>
        <begin position="249"/>
        <end position="277"/>
    </location>
</feature>
<feature type="transmembrane region" description="Helical" evidence="1">
    <location>
        <begin position="574"/>
        <end position="595"/>
    </location>
</feature>
<keyword evidence="1" id="KW-0812">Transmembrane</keyword>
<evidence type="ECO:0000313" key="2">
    <source>
        <dbReference type="EMBL" id="ELP69853.1"/>
    </source>
</evidence>
<dbReference type="STRING" id="85558.T45_05974"/>
<evidence type="ECO:0000313" key="3">
    <source>
        <dbReference type="Proteomes" id="UP000010931"/>
    </source>
</evidence>
<dbReference type="AlphaFoldDB" id="L7FEM9"/>
<dbReference type="Proteomes" id="UP000010931">
    <property type="component" value="Unassembled WGS sequence"/>
</dbReference>
<proteinExistence type="predicted"/>
<sequence>MLHRGIRFVHAAVLAFSAVLAFLFVRGLDDSGILGNSALIDVIDSTDSASGTQVVEAVESFSAEHGVGVAREVADLQNPDGIRHLYVTPGGAGSTTAEWLDQKSYPAFSGNYETRLHPISEIEQQDPRGLYYVFGSSAGADALMTRFQDLGLTVSVTHPLSYAELTARYSDDPLYQAFCVLALAALTMTGASVLLSAKAYAVLRLQGMSFADILLRDLRQLAVFWPAAAGTVMVATLAFLGYYNGFAWLGLFASVAAVIAGLLILLVLTTHAAVLALTFRVDVLHALKGELPSRAASLSVYLVRIPALLLALSIATNVTLAGRDVLTRQENRDVYSTVGDAVSIRLNGAFAMHMDQLNEHVGPWLRKADEQGEIIVAGRRDLQISAPGARLPTGEILIVNETYLKEQPVLDPTGQRYTATTRSGRTPDSGSVRVIVPESLTSHAPAITKAAAQIIDPGLSRDLPLETVTSRTGQRLFGYNTGAYVYNAAHSPDEDRSLVRDPVLVVVPNGSHFLTDDAYTTFATQAGVVFPDPDDALGGIKNGKLQNYVNSVSPVGQKTALDLRDATEKLRLQIFNLVIAVIVLLIASVGVCIIYSRKNAQSIFVQQISGWRYTATHRFILAVEVAIAFIFATRVPFEAWQQNQELKKFTDAGAPAPFEPVHITSLDIGVITVLVVFELGAVLLALAFFHRRIMKEGTTEA</sequence>
<feature type="transmembrane region" description="Helical" evidence="1">
    <location>
        <begin position="222"/>
        <end position="243"/>
    </location>
</feature>
<keyword evidence="1" id="KW-0472">Membrane</keyword>
<comment type="caution">
    <text evidence="2">The sequence shown here is derived from an EMBL/GenBank/DDBJ whole genome shotgun (WGS) entry which is preliminary data.</text>
</comment>
<dbReference type="PATRIC" id="fig|698760.3.peg.1490"/>
<dbReference type="EMBL" id="AEJB01000119">
    <property type="protein sequence ID" value="ELP69853.1"/>
    <property type="molecule type" value="Genomic_DNA"/>
</dbReference>
<organism evidence="2 3">
    <name type="scientific">Streptomyces turgidiscabies (strain Car8)</name>
    <dbReference type="NCBI Taxonomy" id="698760"/>
    <lineage>
        <taxon>Bacteria</taxon>
        <taxon>Bacillati</taxon>
        <taxon>Actinomycetota</taxon>
        <taxon>Actinomycetes</taxon>
        <taxon>Kitasatosporales</taxon>
        <taxon>Streptomycetaceae</taxon>
        <taxon>Streptomyces</taxon>
    </lineage>
</organism>
<keyword evidence="3" id="KW-1185">Reference proteome</keyword>
<feature type="transmembrane region" description="Helical" evidence="1">
    <location>
        <begin position="616"/>
        <end position="637"/>
    </location>
</feature>
<keyword evidence="1" id="KW-1133">Transmembrane helix</keyword>
<name>L7FEM9_STRT8</name>
<feature type="transmembrane region" description="Helical" evidence="1">
    <location>
        <begin position="298"/>
        <end position="320"/>
    </location>
</feature>
<accession>L7FEM9</accession>
<protein>
    <submittedName>
        <fullName evidence="2">Putative membrane protein</fullName>
    </submittedName>
</protein>
<evidence type="ECO:0000256" key="1">
    <source>
        <dbReference type="SAM" id="Phobius"/>
    </source>
</evidence>
<feature type="transmembrane region" description="Helical" evidence="1">
    <location>
        <begin position="174"/>
        <end position="201"/>
    </location>
</feature>
<feature type="transmembrane region" description="Helical" evidence="1">
    <location>
        <begin position="668"/>
        <end position="689"/>
    </location>
</feature>
<reference evidence="2 3" key="1">
    <citation type="journal article" date="2011" name="Plasmid">
        <title>Streptomyces turgidiscabies Car8 contains a modular pathogenicity island that shares virulence genes with other actinobacterial plant pathogens.</title>
        <authorList>
            <person name="Huguet-Tapia J.C."/>
            <person name="Badger J.H."/>
            <person name="Loria R."/>
            <person name="Pettis G.S."/>
        </authorList>
    </citation>
    <scope>NUCLEOTIDE SEQUENCE [LARGE SCALE GENOMIC DNA]</scope>
    <source>
        <strain evidence="2 3">Car8</strain>
    </source>
</reference>
<gene>
    <name evidence="2" type="ORF">STRTUCAR8_05968</name>
</gene>